<keyword evidence="4" id="KW-1185">Reference proteome</keyword>
<gene>
    <name evidence="2" type="ORF">DPMN_124862</name>
    <name evidence="3" type="ORF">DPMN_124894</name>
</gene>
<name>A0A9D4GSY5_DREPO</name>
<evidence type="ECO:0000256" key="1">
    <source>
        <dbReference type="SAM" id="MobiDB-lite"/>
    </source>
</evidence>
<dbReference type="AlphaFoldDB" id="A0A9D4GSY5"/>
<accession>A0A9D4GSY5</accession>
<evidence type="ECO:0000313" key="2">
    <source>
        <dbReference type="EMBL" id="KAH3823065.1"/>
    </source>
</evidence>
<dbReference type="EMBL" id="JAIWYP010000005">
    <property type="protein sequence ID" value="KAH3823065.1"/>
    <property type="molecule type" value="Genomic_DNA"/>
</dbReference>
<dbReference type="EMBL" id="JAIWYP010000005">
    <property type="protein sequence ID" value="KAH3823096.1"/>
    <property type="molecule type" value="Genomic_DNA"/>
</dbReference>
<protein>
    <submittedName>
        <fullName evidence="3">Uncharacterized protein</fullName>
    </submittedName>
</protein>
<reference evidence="3" key="2">
    <citation type="submission" date="2020-11" db="EMBL/GenBank/DDBJ databases">
        <authorList>
            <person name="McCartney M.A."/>
            <person name="Auch B."/>
            <person name="Kono T."/>
            <person name="Mallez S."/>
            <person name="Becker A."/>
            <person name="Gohl D.M."/>
            <person name="Silverstein K.A.T."/>
            <person name="Koren S."/>
            <person name="Bechman K.B."/>
            <person name="Herman A."/>
            <person name="Abrahante J.E."/>
            <person name="Garbe J."/>
        </authorList>
    </citation>
    <scope>NUCLEOTIDE SEQUENCE</scope>
    <source>
        <strain evidence="3">Duluth1</strain>
        <tissue evidence="3">Whole animal</tissue>
    </source>
</reference>
<comment type="caution">
    <text evidence="3">The sequence shown here is derived from an EMBL/GenBank/DDBJ whole genome shotgun (WGS) entry which is preliminary data.</text>
</comment>
<evidence type="ECO:0000313" key="3">
    <source>
        <dbReference type="EMBL" id="KAH3823096.1"/>
    </source>
</evidence>
<sequence>MPKRKVAARQMPPPETADQPDDGQHDWRNSRRSHIYILSKLKQFPSYLKTTLSLMT</sequence>
<dbReference type="Proteomes" id="UP000828390">
    <property type="component" value="Unassembled WGS sequence"/>
</dbReference>
<evidence type="ECO:0000313" key="4">
    <source>
        <dbReference type="Proteomes" id="UP000828390"/>
    </source>
</evidence>
<proteinExistence type="predicted"/>
<feature type="region of interest" description="Disordered" evidence="1">
    <location>
        <begin position="1"/>
        <end position="30"/>
    </location>
</feature>
<organism evidence="3 4">
    <name type="scientific">Dreissena polymorpha</name>
    <name type="common">Zebra mussel</name>
    <name type="synonym">Mytilus polymorpha</name>
    <dbReference type="NCBI Taxonomy" id="45954"/>
    <lineage>
        <taxon>Eukaryota</taxon>
        <taxon>Metazoa</taxon>
        <taxon>Spiralia</taxon>
        <taxon>Lophotrochozoa</taxon>
        <taxon>Mollusca</taxon>
        <taxon>Bivalvia</taxon>
        <taxon>Autobranchia</taxon>
        <taxon>Heteroconchia</taxon>
        <taxon>Euheterodonta</taxon>
        <taxon>Imparidentia</taxon>
        <taxon>Neoheterodontei</taxon>
        <taxon>Myida</taxon>
        <taxon>Dreissenoidea</taxon>
        <taxon>Dreissenidae</taxon>
        <taxon>Dreissena</taxon>
    </lineage>
</organism>
<reference evidence="3" key="1">
    <citation type="journal article" date="2019" name="bioRxiv">
        <title>The Genome of the Zebra Mussel, Dreissena polymorpha: A Resource for Invasive Species Research.</title>
        <authorList>
            <person name="McCartney M.A."/>
            <person name="Auch B."/>
            <person name="Kono T."/>
            <person name="Mallez S."/>
            <person name="Zhang Y."/>
            <person name="Obille A."/>
            <person name="Becker A."/>
            <person name="Abrahante J.E."/>
            <person name="Garbe J."/>
            <person name="Badalamenti J.P."/>
            <person name="Herman A."/>
            <person name="Mangelson H."/>
            <person name="Liachko I."/>
            <person name="Sullivan S."/>
            <person name="Sone E.D."/>
            <person name="Koren S."/>
            <person name="Silverstein K.A.T."/>
            <person name="Beckman K.B."/>
            <person name="Gohl D.M."/>
        </authorList>
    </citation>
    <scope>NUCLEOTIDE SEQUENCE</scope>
    <source>
        <strain evidence="3">Duluth1</strain>
        <tissue evidence="3">Whole animal</tissue>
    </source>
</reference>